<accession>A0A2I1GUY5</accession>
<gene>
    <name evidence="1" type="ORF">RhiirA4_466955</name>
</gene>
<name>A0A2I1GUY5_9GLOM</name>
<dbReference type="Proteomes" id="UP000234323">
    <property type="component" value="Unassembled WGS sequence"/>
</dbReference>
<organism evidence="1 2">
    <name type="scientific">Rhizophagus irregularis</name>
    <dbReference type="NCBI Taxonomy" id="588596"/>
    <lineage>
        <taxon>Eukaryota</taxon>
        <taxon>Fungi</taxon>
        <taxon>Fungi incertae sedis</taxon>
        <taxon>Mucoromycota</taxon>
        <taxon>Glomeromycotina</taxon>
        <taxon>Glomeromycetes</taxon>
        <taxon>Glomerales</taxon>
        <taxon>Glomeraceae</taxon>
        <taxon>Rhizophagus</taxon>
    </lineage>
</organism>
<evidence type="ECO:0000313" key="1">
    <source>
        <dbReference type="EMBL" id="PKY50453.1"/>
    </source>
</evidence>
<protein>
    <submittedName>
        <fullName evidence="1">Uncharacterized protein</fullName>
    </submittedName>
</protein>
<proteinExistence type="predicted"/>
<comment type="caution">
    <text evidence="1">The sequence shown here is derived from an EMBL/GenBank/DDBJ whole genome shotgun (WGS) entry which is preliminary data.</text>
</comment>
<evidence type="ECO:0000313" key="2">
    <source>
        <dbReference type="Proteomes" id="UP000234323"/>
    </source>
</evidence>
<dbReference type="EMBL" id="LLXI01000879">
    <property type="protein sequence ID" value="PKY50453.1"/>
    <property type="molecule type" value="Genomic_DNA"/>
</dbReference>
<keyword evidence="2" id="KW-1185">Reference proteome</keyword>
<dbReference type="AlphaFoldDB" id="A0A2I1GUY5"/>
<sequence length="76" mass="9182">MSDFFDFDQWSEKIRVLFINWTNRVPQKSLSLVIVIYDEENSLDKNDENIKIINKYTKLGIIKKFKVTDFDDEYNI</sequence>
<reference evidence="1 2" key="1">
    <citation type="submission" date="2015-10" db="EMBL/GenBank/DDBJ databases">
        <title>Genome analyses suggest a sexual origin of heterokaryosis in a supposedly ancient asexual fungus.</title>
        <authorList>
            <person name="Ropars J."/>
            <person name="Sedzielewska K."/>
            <person name="Noel J."/>
            <person name="Charron P."/>
            <person name="Farinelli L."/>
            <person name="Marton T."/>
            <person name="Kruger M."/>
            <person name="Pelin A."/>
            <person name="Brachmann A."/>
            <person name="Corradi N."/>
        </authorList>
    </citation>
    <scope>NUCLEOTIDE SEQUENCE [LARGE SCALE GENOMIC DNA]</scope>
    <source>
        <strain evidence="1 2">A4</strain>
    </source>
</reference>